<sequence length="71" mass="7658">MLHVRNFPATCPSQPASSAHGTVRDTASSPTIDSHVHVPLSKRTVLAELYAEIISSISHASRLNVSCVEYL</sequence>
<evidence type="ECO:0000313" key="2">
    <source>
        <dbReference type="EMBL" id="KAF2714700.1"/>
    </source>
</evidence>
<organism evidence="2 3">
    <name type="scientific">Pleomassaria siparia CBS 279.74</name>
    <dbReference type="NCBI Taxonomy" id="1314801"/>
    <lineage>
        <taxon>Eukaryota</taxon>
        <taxon>Fungi</taxon>
        <taxon>Dikarya</taxon>
        <taxon>Ascomycota</taxon>
        <taxon>Pezizomycotina</taxon>
        <taxon>Dothideomycetes</taxon>
        <taxon>Pleosporomycetidae</taxon>
        <taxon>Pleosporales</taxon>
        <taxon>Pleomassariaceae</taxon>
        <taxon>Pleomassaria</taxon>
    </lineage>
</organism>
<dbReference type="EMBL" id="MU005764">
    <property type="protein sequence ID" value="KAF2714700.1"/>
    <property type="molecule type" value="Genomic_DNA"/>
</dbReference>
<proteinExistence type="predicted"/>
<keyword evidence="3" id="KW-1185">Reference proteome</keyword>
<feature type="region of interest" description="Disordered" evidence="1">
    <location>
        <begin position="12"/>
        <end position="31"/>
    </location>
</feature>
<gene>
    <name evidence="2" type="ORF">K504DRAFT_456897</name>
</gene>
<name>A0A6G1KPG8_9PLEO</name>
<protein>
    <submittedName>
        <fullName evidence="2">Uncharacterized protein</fullName>
    </submittedName>
</protein>
<evidence type="ECO:0000313" key="3">
    <source>
        <dbReference type="Proteomes" id="UP000799428"/>
    </source>
</evidence>
<dbReference type="AlphaFoldDB" id="A0A6G1KPG8"/>
<reference evidence="2" key="1">
    <citation type="journal article" date="2020" name="Stud. Mycol.">
        <title>101 Dothideomycetes genomes: a test case for predicting lifestyles and emergence of pathogens.</title>
        <authorList>
            <person name="Haridas S."/>
            <person name="Albert R."/>
            <person name="Binder M."/>
            <person name="Bloem J."/>
            <person name="Labutti K."/>
            <person name="Salamov A."/>
            <person name="Andreopoulos B."/>
            <person name="Baker S."/>
            <person name="Barry K."/>
            <person name="Bills G."/>
            <person name="Bluhm B."/>
            <person name="Cannon C."/>
            <person name="Castanera R."/>
            <person name="Culley D."/>
            <person name="Daum C."/>
            <person name="Ezra D."/>
            <person name="Gonzalez J."/>
            <person name="Henrissat B."/>
            <person name="Kuo A."/>
            <person name="Liang C."/>
            <person name="Lipzen A."/>
            <person name="Lutzoni F."/>
            <person name="Magnuson J."/>
            <person name="Mondo S."/>
            <person name="Nolan M."/>
            <person name="Ohm R."/>
            <person name="Pangilinan J."/>
            <person name="Park H.-J."/>
            <person name="Ramirez L."/>
            <person name="Alfaro M."/>
            <person name="Sun H."/>
            <person name="Tritt A."/>
            <person name="Yoshinaga Y."/>
            <person name="Zwiers L.-H."/>
            <person name="Turgeon B."/>
            <person name="Goodwin S."/>
            <person name="Spatafora J."/>
            <person name="Crous P."/>
            <person name="Grigoriev I."/>
        </authorList>
    </citation>
    <scope>NUCLEOTIDE SEQUENCE</scope>
    <source>
        <strain evidence="2">CBS 279.74</strain>
    </source>
</reference>
<dbReference type="Proteomes" id="UP000799428">
    <property type="component" value="Unassembled WGS sequence"/>
</dbReference>
<accession>A0A6G1KPG8</accession>
<evidence type="ECO:0000256" key="1">
    <source>
        <dbReference type="SAM" id="MobiDB-lite"/>
    </source>
</evidence>